<dbReference type="SUPFAM" id="SSF46561">
    <property type="entry name" value="Ribosomal protein L29 (L29p)"/>
    <property type="match status" value="1"/>
</dbReference>
<keyword evidence="4" id="KW-0687">Ribonucleoprotein</keyword>
<protein>
    <submittedName>
        <fullName evidence="5">Ribosomal protein L29</fullName>
    </submittedName>
</protein>
<keyword evidence="5" id="KW-0934">Plastid</keyword>
<organism evidence="5">
    <name type="scientific">Vertebrata isogona</name>
    <dbReference type="NCBI Taxonomy" id="2006944"/>
    <lineage>
        <taxon>Eukaryota</taxon>
        <taxon>Rhodophyta</taxon>
        <taxon>Florideophyceae</taxon>
        <taxon>Rhodymeniophycidae</taxon>
        <taxon>Ceramiales</taxon>
        <taxon>Rhodomelaceae</taxon>
        <taxon>Polysiphonioideae</taxon>
        <taxon>Vertebrata</taxon>
    </lineage>
</organism>
<sequence length="51" mass="6190">MSTEEEIYHLKKELVILRINKVTKQKFESHKIKKIQHQISQMNQLINKKKS</sequence>
<keyword evidence="3 5" id="KW-0689">Ribosomal protein</keyword>
<proteinExistence type="inferred from homology"/>
<comment type="similarity">
    <text evidence="1">Belongs to the universal ribosomal protein uL29 family.</text>
</comment>
<keyword evidence="5" id="KW-0150">Chloroplast</keyword>
<dbReference type="RefSeq" id="YP_009395634.1">
    <property type="nucleotide sequence ID" value="NC_035278.1"/>
</dbReference>
<dbReference type="GO" id="GO:0006412">
    <property type="term" value="P:translation"/>
    <property type="evidence" value="ECO:0007669"/>
    <property type="project" value="InterPro"/>
</dbReference>
<dbReference type="InterPro" id="IPR036049">
    <property type="entry name" value="Ribosomal_uL29_sf"/>
</dbReference>
<evidence type="ECO:0000256" key="3">
    <source>
        <dbReference type="ARBA" id="ARBA00022980"/>
    </source>
</evidence>
<dbReference type="AlphaFoldDB" id="A0A1Z1MFW5"/>
<dbReference type="GO" id="GO:1990904">
    <property type="term" value="C:ribonucleoprotein complex"/>
    <property type="evidence" value="ECO:0007669"/>
    <property type="project" value="UniProtKB-KW"/>
</dbReference>
<dbReference type="GeneID" id="33357645"/>
<accession>A0A1Z1MFW5</accession>
<evidence type="ECO:0000256" key="2">
    <source>
        <dbReference type="ARBA" id="ARBA00011133"/>
    </source>
</evidence>
<gene>
    <name evidence="5" type="primary">rpl29</name>
</gene>
<dbReference type="InterPro" id="IPR001854">
    <property type="entry name" value="Ribosomal_uL29"/>
</dbReference>
<dbReference type="Gene3D" id="1.10.287.310">
    <property type="match status" value="1"/>
</dbReference>
<comment type="subunit">
    <text evidence="2">Component of the large ribosomal subunit.</text>
</comment>
<name>A0A1Z1MFW5_9FLOR</name>
<dbReference type="GO" id="GO:0005840">
    <property type="term" value="C:ribosome"/>
    <property type="evidence" value="ECO:0007669"/>
    <property type="project" value="UniProtKB-KW"/>
</dbReference>
<geneLocation type="chloroplast" evidence="5"/>
<evidence type="ECO:0000313" key="5">
    <source>
        <dbReference type="EMBL" id="ARW64644.1"/>
    </source>
</evidence>
<reference evidence="5" key="1">
    <citation type="journal article" date="2017" name="J. Phycol.">
        <title>Analysis of chloroplast genomes and a supermatrix inform reclassification of the Rhodomelaceae (Rhodophyta).</title>
        <authorList>
            <person name="Diaz-Tapia P."/>
            <person name="Maggs C.A."/>
            <person name="West J.A."/>
            <person name="Verbruggen H."/>
        </authorList>
    </citation>
    <scope>NUCLEOTIDE SEQUENCE</scope>
    <source>
        <strain evidence="5">PD831</strain>
    </source>
</reference>
<dbReference type="EMBL" id="MF101433">
    <property type="protein sequence ID" value="ARW64644.1"/>
    <property type="molecule type" value="Genomic_DNA"/>
</dbReference>
<evidence type="ECO:0000256" key="4">
    <source>
        <dbReference type="ARBA" id="ARBA00023274"/>
    </source>
</evidence>
<dbReference type="NCBIfam" id="TIGR00012">
    <property type="entry name" value="L29"/>
    <property type="match status" value="1"/>
</dbReference>
<dbReference type="GO" id="GO:0003735">
    <property type="term" value="F:structural constituent of ribosome"/>
    <property type="evidence" value="ECO:0007669"/>
    <property type="project" value="InterPro"/>
</dbReference>
<evidence type="ECO:0000256" key="1">
    <source>
        <dbReference type="ARBA" id="ARBA00009254"/>
    </source>
</evidence>